<dbReference type="Pfam" id="PF07883">
    <property type="entry name" value="Cupin_2"/>
    <property type="match status" value="1"/>
</dbReference>
<dbReference type="Proteomes" id="UP000321827">
    <property type="component" value="Unassembled WGS sequence"/>
</dbReference>
<gene>
    <name evidence="3" type="ORF">ODE01S_10300</name>
</gene>
<evidence type="ECO:0000313" key="4">
    <source>
        <dbReference type="Proteomes" id="UP000321827"/>
    </source>
</evidence>
<dbReference type="PANTHER" id="PTHR35848:SF6">
    <property type="entry name" value="CUPIN TYPE-2 DOMAIN-CONTAINING PROTEIN"/>
    <property type="match status" value="1"/>
</dbReference>
<protein>
    <submittedName>
        <fullName evidence="3">Cupin</fullName>
    </submittedName>
</protein>
<evidence type="ECO:0000259" key="2">
    <source>
        <dbReference type="Pfam" id="PF07883"/>
    </source>
</evidence>
<dbReference type="SUPFAM" id="SSF51182">
    <property type="entry name" value="RmlC-like cupins"/>
    <property type="match status" value="1"/>
</dbReference>
<evidence type="ECO:0000256" key="1">
    <source>
        <dbReference type="ARBA" id="ARBA00022723"/>
    </source>
</evidence>
<organism evidence="3 4">
    <name type="scientific">Oceanithermus desulfurans NBRC 100063</name>
    <dbReference type="NCBI Taxonomy" id="1227550"/>
    <lineage>
        <taxon>Bacteria</taxon>
        <taxon>Thermotogati</taxon>
        <taxon>Deinococcota</taxon>
        <taxon>Deinococci</taxon>
        <taxon>Thermales</taxon>
        <taxon>Thermaceae</taxon>
        <taxon>Oceanithermus</taxon>
    </lineage>
</organism>
<dbReference type="RefSeq" id="WP_147146562.1">
    <property type="nucleotide sequence ID" value="NZ_BJXN01000006.1"/>
</dbReference>
<evidence type="ECO:0000313" key="3">
    <source>
        <dbReference type="EMBL" id="GEM89596.1"/>
    </source>
</evidence>
<dbReference type="GO" id="GO:0046872">
    <property type="term" value="F:metal ion binding"/>
    <property type="evidence" value="ECO:0007669"/>
    <property type="project" value="UniProtKB-KW"/>
</dbReference>
<dbReference type="InterPro" id="IPR013096">
    <property type="entry name" value="Cupin_2"/>
</dbReference>
<dbReference type="EMBL" id="BJXN01000006">
    <property type="protein sequence ID" value="GEM89596.1"/>
    <property type="molecule type" value="Genomic_DNA"/>
</dbReference>
<dbReference type="OrthoDB" id="9791297at2"/>
<accession>A0A511RLC0</accession>
<comment type="caution">
    <text evidence="3">The sequence shown here is derived from an EMBL/GenBank/DDBJ whole genome shotgun (WGS) entry which is preliminary data.</text>
</comment>
<dbReference type="InterPro" id="IPR011051">
    <property type="entry name" value="RmlC_Cupin_sf"/>
</dbReference>
<feature type="domain" description="Cupin type-2" evidence="2">
    <location>
        <begin position="43"/>
        <end position="111"/>
    </location>
</feature>
<name>A0A511RLC0_9DEIN</name>
<dbReference type="AlphaFoldDB" id="A0A511RLC0"/>
<proteinExistence type="predicted"/>
<keyword evidence="1" id="KW-0479">Metal-binding</keyword>
<dbReference type="Gene3D" id="2.60.120.10">
    <property type="entry name" value="Jelly Rolls"/>
    <property type="match status" value="1"/>
</dbReference>
<dbReference type="PANTHER" id="PTHR35848">
    <property type="entry name" value="OXALATE-BINDING PROTEIN"/>
    <property type="match status" value="1"/>
</dbReference>
<reference evidence="3 4" key="1">
    <citation type="submission" date="2019-07" db="EMBL/GenBank/DDBJ databases">
        <title>Whole genome shotgun sequence of Oceanithermus desulfurans NBRC 100063.</title>
        <authorList>
            <person name="Hosoyama A."/>
            <person name="Uohara A."/>
            <person name="Ohji S."/>
            <person name="Ichikawa N."/>
        </authorList>
    </citation>
    <scope>NUCLEOTIDE SEQUENCE [LARGE SCALE GENOMIC DNA]</scope>
    <source>
        <strain evidence="3 4">NBRC 100063</strain>
    </source>
</reference>
<dbReference type="CDD" id="cd02222">
    <property type="entry name" value="cupin_TM1459-like"/>
    <property type="match status" value="1"/>
</dbReference>
<dbReference type="InterPro" id="IPR014710">
    <property type="entry name" value="RmlC-like_jellyroll"/>
</dbReference>
<sequence length="124" mass="13714">MEIQALVRPAEGAPKKPVAKGKGAFLQVLVGPEDGAPNFILRRFTLEPGGRIPAHRHPTIEHEQFVLRGRMTIGLDGEEREVVAGDAVFIPAGVAHWYENRSDAAVEFLCVIPKTKEYETEWLA</sequence>
<dbReference type="InterPro" id="IPR051610">
    <property type="entry name" value="GPI/OXD"/>
</dbReference>